<proteinExistence type="predicted"/>
<gene>
    <name evidence="1" type="ORF">BAL341_450</name>
</gene>
<protein>
    <submittedName>
        <fullName evidence="1">Uncharacterized protein</fullName>
    </submittedName>
</protein>
<dbReference type="EMBL" id="CAAJGR010000051">
    <property type="protein sequence ID" value="VHO01874.1"/>
    <property type="molecule type" value="Genomic_DNA"/>
</dbReference>
<dbReference type="AlphaFoldDB" id="A0A486XH38"/>
<sequence>MVKVVVLPWGTLRNGGVILPPLPAVADTGYSMMLKLALTEQGVVIMSVV</sequence>
<evidence type="ECO:0000313" key="1">
    <source>
        <dbReference type="EMBL" id="VHO01874.1"/>
    </source>
</evidence>
<reference evidence="1" key="1">
    <citation type="submission" date="2019-04" db="EMBL/GenBank/DDBJ databases">
        <authorList>
            <person name="Brambilla D."/>
        </authorList>
    </citation>
    <scope>NUCLEOTIDE SEQUENCE</scope>
    <source>
        <strain evidence="1">BAL1</strain>
    </source>
</reference>
<name>A0A486XH38_9GAMM</name>
<organism evidence="1">
    <name type="scientific">Rheinheimera sp. BAL341</name>
    <dbReference type="NCBI Taxonomy" id="1708203"/>
    <lineage>
        <taxon>Bacteria</taxon>
        <taxon>Pseudomonadati</taxon>
        <taxon>Pseudomonadota</taxon>
        <taxon>Gammaproteobacteria</taxon>
        <taxon>Chromatiales</taxon>
        <taxon>Chromatiaceae</taxon>
        <taxon>Rheinheimera</taxon>
    </lineage>
</organism>
<accession>A0A486XH38</accession>